<name>A0A0F4YG98_RASE3</name>
<comment type="caution">
    <text evidence="1">The sequence shown here is derived from an EMBL/GenBank/DDBJ whole genome shotgun (WGS) entry which is preliminary data.</text>
</comment>
<organism evidence="1 2">
    <name type="scientific">Rasamsonia emersonii (strain ATCC 16479 / CBS 393.64 / IMI 116815)</name>
    <dbReference type="NCBI Taxonomy" id="1408163"/>
    <lineage>
        <taxon>Eukaryota</taxon>
        <taxon>Fungi</taxon>
        <taxon>Dikarya</taxon>
        <taxon>Ascomycota</taxon>
        <taxon>Pezizomycotina</taxon>
        <taxon>Eurotiomycetes</taxon>
        <taxon>Eurotiomycetidae</taxon>
        <taxon>Eurotiales</taxon>
        <taxon>Trichocomaceae</taxon>
        <taxon>Rasamsonia</taxon>
    </lineage>
</organism>
<protein>
    <submittedName>
        <fullName evidence="1">Uncharacterized protein</fullName>
    </submittedName>
</protein>
<dbReference type="RefSeq" id="XP_013323821.1">
    <property type="nucleotide sequence ID" value="XM_013468367.1"/>
</dbReference>
<evidence type="ECO:0000313" key="1">
    <source>
        <dbReference type="EMBL" id="KKA17209.1"/>
    </source>
</evidence>
<feature type="non-terminal residue" evidence="1">
    <location>
        <position position="1"/>
    </location>
</feature>
<sequence length="94" mass="10230">CGWSFFVASSFESPAPHCVKRPSLPPPTRLVDLLYDTLSSPIRLFLDVSNQTAASIDFCFHCLQENGFLPPAAPVAAAYVTPRSQRSITSSESL</sequence>
<dbReference type="GeneID" id="25321113"/>
<reference evidence="1 2" key="1">
    <citation type="submission" date="2015-04" db="EMBL/GenBank/DDBJ databases">
        <authorList>
            <person name="Heijne W.H."/>
            <person name="Fedorova N.D."/>
            <person name="Nierman W.C."/>
            <person name="Vollebregt A.W."/>
            <person name="Zhao Z."/>
            <person name="Wu L."/>
            <person name="Kumar M."/>
            <person name="Stam H."/>
            <person name="van den Berg M.A."/>
            <person name="Pel H.J."/>
        </authorList>
    </citation>
    <scope>NUCLEOTIDE SEQUENCE [LARGE SCALE GENOMIC DNA]</scope>
    <source>
        <strain evidence="1 2">CBS 393.64</strain>
    </source>
</reference>
<accession>A0A0F4YG98</accession>
<evidence type="ECO:0000313" key="2">
    <source>
        <dbReference type="Proteomes" id="UP000053958"/>
    </source>
</evidence>
<proteinExistence type="predicted"/>
<dbReference type="EMBL" id="LASV01000691">
    <property type="protein sequence ID" value="KKA17209.1"/>
    <property type="molecule type" value="Genomic_DNA"/>
</dbReference>
<gene>
    <name evidence="1" type="ORF">T310_9095</name>
</gene>
<keyword evidence="2" id="KW-1185">Reference proteome</keyword>
<dbReference type="Proteomes" id="UP000053958">
    <property type="component" value="Unassembled WGS sequence"/>
</dbReference>
<dbReference type="AlphaFoldDB" id="A0A0F4YG98"/>